<proteinExistence type="inferred from homology"/>
<dbReference type="PANTHER" id="PTHR43243:SF22">
    <property type="entry name" value="CATIONIC AMINO ACID TRANSPORTER 5"/>
    <property type="match status" value="1"/>
</dbReference>
<organism evidence="6 7">
    <name type="scientific">Dichanthelium oligosanthes</name>
    <dbReference type="NCBI Taxonomy" id="888268"/>
    <lineage>
        <taxon>Eukaryota</taxon>
        <taxon>Viridiplantae</taxon>
        <taxon>Streptophyta</taxon>
        <taxon>Embryophyta</taxon>
        <taxon>Tracheophyta</taxon>
        <taxon>Spermatophyta</taxon>
        <taxon>Magnoliopsida</taxon>
        <taxon>Liliopsida</taxon>
        <taxon>Poales</taxon>
        <taxon>Poaceae</taxon>
        <taxon>PACMAD clade</taxon>
        <taxon>Panicoideae</taxon>
        <taxon>Panicodae</taxon>
        <taxon>Paniceae</taxon>
        <taxon>Dichantheliinae</taxon>
        <taxon>Dichanthelium</taxon>
    </lineage>
</organism>
<keyword evidence="5" id="KW-0472">Membrane</keyword>
<dbReference type="Pfam" id="PF13520">
    <property type="entry name" value="AA_permease_2"/>
    <property type="match status" value="1"/>
</dbReference>
<dbReference type="Proteomes" id="UP000095767">
    <property type="component" value="Unassembled WGS sequence"/>
</dbReference>
<sequence length="154" mass="16576">MKGSLSAMVKPDTEMIARQRCSCNLEEWRCSTRGVTLTWFGFDSVIEARIFVLTGQEAHDHPGPAIVLSYVASGLSAMLSVFCYTEFAIEISVAGGSFAYLRVELGDVAAFIAAANLILESIIGTAAVARSWTSYLASLINKPASALRIHLSLL</sequence>
<reference evidence="6 7" key="1">
    <citation type="submission" date="2016-09" db="EMBL/GenBank/DDBJ databases">
        <title>The draft genome of Dichanthelium oligosanthes: A C3 panicoid grass species.</title>
        <authorList>
            <person name="Studer A.J."/>
            <person name="Schnable J.C."/>
            <person name="Brutnell T.P."/>
        </authorList>
    </citation>
    <scope>NUCLEOTIDE SEQUENCE [LARGE SCALE GENOMIC DNA]</scope>
    <source>
        <strain evidence="7">cv. Kellogg 1175</strain>
        <tissue evidence="6">Leaf</tissue>
    </source>
</reference>
<evidence type="ECO:0000256" key="3">
    <source>
        <dbReference type="ARBA" id="ARBA00022692"/>
    </source>
</evidence>
<gene>
    <name evidence="6" type="ORF">BAE44_0002623</name>
</gene>
<comment type="similarity">
    <text evidence="2">Belongs to the amino acid-polyamine-organocation (APC) superfamily. Cationic amino acid transporter (CAT) (TC 2.A.3.3) family.</text>
</comment>
<evidence type="ECO:0000256" key="2">
    <source>
        <dbReference type="ARBA" id="ARBA00008572"/>
    </source>
</evidence>
<protein>
    <submittedName>
        <fullName evidence="6">Cationic amino acid transporter 5</fullName>
    </submittedName>
</protein>
<dbReference type="EMBL" id="LWDX02009425">
    <property type="protein sequence ID" value="OEL36358.1"/>
    <property type="molecule type" value="Genomic_DNA"/>
</dbReference>
<dbReference type="OrthoDB" id="782359at2759"/>
<dbReference type="Gene3D" id="1.20.1740.10">
    <property type="entry name" value="Amino acid/polyamine transporter I"/>
    <property type="match status" value="1"/>
</dbReference>
<name>A0A1E5WGA2_9POAL</name>
<comment type="subcellular location">
    <subcellularLocation>
        <location evidence="1">Membrane</location>
        <topology evidence="1">Multi-pass membrane protein</topology>
    </subcellularLocation>
</comment>
<keyword evidence="4" id="KW-1133">Transmembrane helix</keyword>
<keyword evidence="3" id="KW-0812">Transmembrane</keyword>
<dbReference type="PANTHER" id="PTHR43243">
    <property type="entry name" value="INNER MEMBRANE TRANSPORTER YGJI-RELATED"/>
    <property type="match status" value="1"/>
</dbReference>
<keyword evidence="7" id="KW-1185">Reference proteome</keyword>
<comment type="caution">
    <text evidence="6">The sequence shown here is derived from an EMBL/GenBank/DDBJ whole genome shotgun (WGS) entry which is preliminary data.</text>
</comment>
<dbReference type="GO" id="GO:0005886">
    <property type="term" value="C:plasma membrane"/>
    <property type="evidence" value="ECO:0007669"/>
    <property type="project" value="TreeGrafter"/>
</dbReference>
<evidence type="ECO:0000313" key="6">
    <source>
        <dbReference type="EMBL" id="OEL36358.1"/>
    </source>
</evidence>
<evidence type="ECO:0000256" key="4">
    <source>
        <dbReference type="ARBA" id="ARBA00022989"/>
    </source>
</evidence>
<evidence type="ECO:0000313" key="7">
    <source>
        <dbReference type="Proteomes" id="UP000095767"/>
    </source>
</evidence>
<dbReference type="GO" id="GO:0015189">
    <property type="term" value="F:L-lysine transmembrane transporter activity"/>
    <property type="evidence" value="ECO:0007669"/>
    <property type="project" value="TreeGrafter"/>
</dbReference>
<dbReference type="STRING" id="888268.A0A1E5WGA2"/>
<dbReference type="GO" id="GO:0005313">
    <property type="term" value="F:L-glutamate transmembrane transporter activity"/>
    <property type="evidence" value="ECO:0007669"/>
    <property type="project" value="TreeGrafter"/>
</dbReference>
<evidence type="ECO:0000256" key="1">
    <source>
        <dbReference type="ARBA" id="ARBA00004141"/>
    </source>
</evidence>
<accession>A0A1E5WGA2</accession>
<dbReference type="InterPro" id="IPR002293">
    <property type="entry name" value="AA/rel_permease1"/>
</dbReference>
<evidence type="ECO:0000256" key="5">
    <source>
        <dbReference type="ARBA" id="ARBA00023136"/>
    </source>
</evidence>
<dbReference type="AlphaFoldDB" id="A0A1E5WGA2"/>